<proteinExistence type="predicted"/>
<evidence type="ECO:0000313" key="2">
    <source>
        <dbReference type="Proteomes" id="UP000004358"/>
    </source>
</evidence>
<name>A3ZQN1_9BACT</name>
<sequence>MRNALTAGQGVFRALITLSQPQSAPTLAVFPFGQSA</sequence>
<accession>A3ZQN1</accession>
<dbReference type="AlphaFoldDB" id="A3ZQN1"/>
<comment type="caution">
    <text evidence="1">The sequence shown here is derived from an EMBL/GenBank/DDBJ whole genome shotgun (WGS) entry which is preliminary data.</text>
</comment>
<dbReference type="HOGENOM" id="CLU_3354855_0_0_0"/>
<dbReference type="EMBL" id="AANZ01000006">
    <property type="protein sequence ID" value="EAQ80969.1"/>
    <property type="molecule type" value="Genomic_DNA"/>
</dbReference>
<dbReference type="Proteomes" id="UP000004358">
    <property type="component" value="Unassembled WGS sequence"/>
</dbReference>
<reference evidence="1 2" key="1">
    <citation type="submission" date="2006-02" db="EMBL/GenBank/DDBJ databases">
        <authorList>
            <person name="Amann R."/>
            <person name="Ferriera S."/>
            <person name="Johnson J."/>
            <person name="Kravitz S."/>
            <person name="Halpern A."/>
            <person name="Remington K."/>
            <person name="Beeson K."/>
            <person name="Tran B."/>
            <person name="Rogers Y.-H."/>
            <person name="Friedman R."/>
            <person name="Venter J.C."/>
        </authorList>
    </citation>
    <scope>NUCLEOTIDE SEQUENCE [LARGE SCALE GENOMIC DNA]</scope>
    <source>
        <strain evidence="1 2">DSM 3645</strain>
    </source>
</reference>
<organism evidence="1 2">
    <name type="scientific">Blastopirellula marina DSM 3645</name>
    <dbReference type="NCBI Taxonomy" id="314230"/>
    <lineage>
        <taxon>Bacteria</taxon>
        <taxon>Pseudomonadati</taxon>
        <taxon>Planctomycetota</taxon>
        <taxon>Planctomycetia</taxon>
        <taxon>Pirellulales</taxon>
        <taxon>Pirellulaceae</taxon>
        <taxon>Blastopirellula</taxon>
    </lineage>
</organism>
<evidence type="ECO:0000313" key="1">
    <source>
        <dbReference type="EMBL" id="EAQ80969.1"/>
    </source>
</evidence>
<gene>
    <name evidence="1" type="ORF">DSM3645_20397</name>
</gene>
<protein>
    <submittedName>
        <fullName evidence="1">Uncharacterized protein</fullName>
    </submittedName>
</protein>